<keyword evidence="4" id="KW-0689">Ribosomal protein</keyword>
<reference evidence="10" key="1">
    <citation type="submission" date="2025-08" db="UniProtKB">
        <authorList>
            <consortium name="Ensembl"/>
        </authorList>
    </citation>
    <scope>IDENTIFICATION</scope>
</reference>
<dbReference type="Pfam" id="PF10244">
    <property type="entry name" value="MRP-L51"/>
    <property type="match status" value="1"/>
</dbReference>
<evidence type="ECO:0000313" key="10">
    <source>
        <dbReference type="Ensembl" id="ENSSPUP00000020034.1"/>
    </source>
</evidence>
<dbReference type="GeneTree" id="ENSGT00390000018821"/>
<dbReference type="Ensembl" id="ENSSPUT00000021335.1">
    <property type="protein sequence ID" value="ENSSPUP00000020034.1"/>
    <property type="gene ID" value="ENSSPUG00000015396.1"/>
</dbReference>
<name>A0A8D0HJ99_SPHPU</name>
<evidence type="ECO:0000256" key="9">
    <source>
        <dbReference type="SAM" id="MobiDB-lite"/>
    </source>
</evidence>
<comment type="similarity">
    <text evidence="2">Belongs to the mitochondrion-specific ribosomal protein mL51 family.</text>
</comment>
<evidence type="ECO:0000256" key="7">
    <source>
        <dbReference type="ARBA" id="ARBA00035182"/>
    </source>
</evidence>
<dbReference type="GO" id="GO:0005762">
    <property type="term" value="C:mitochondrial large ribosomal subunit"/>
    <property type="evidence" value="ECO:0007669"/>
    <property type="project" value="Ensembl"/>
</dbReference>
<evidence type="ECO:0000256" key="4">
    <source>
        <dbReference type="ARBA" id="ARBA00022980"/>
    </source>
</evidence>
<keyword evidence="6" id="KW-0687">Ribonucleoprotein</keyword>
<evidence type="ECO:0000256" key="5">
    <source>
        <dbReference type="ARBA" id="ARBA00023128"/>
    </source>
</evidence>
<evidence type="ECO:0000256" key="3">
    <source>
        <dbReference type="ARBA" id="ARBA00022946"/>
    </source>
</evidence>
<evidence type="ECO:0000313" key="11">
    <source>
        <dbReference type="Proteomes" id="UP000694392"/>
    </source>
</evidence>
<evidence type="ECO:0000256" key="1">
    <source>
        <dbReference type="ARBA" id="ARBA00004173"/>
    </source>
</evidence>
<feature type="region of interest" description="Disordered" evidence="9">
    <location>
        <begin position="1"/>
        <end position="58"/>
    </location>
</feature>
<proteinExistence type="inferred from homology"/>
<comment type="subcellular location">
    <subcellularLocation>
        <location evidence="1">Mitochondrion</location>
    </subcellularLocation>
</comment>
<feature type="compositionally biased region" description="Basic and acidic residues" evidence="9">
    <location>
        <begin position="10"/>
        <end position="26"/>
    </location>
</feature>
<dbReference type="Proteomes" id="UP000694392">
    <property type="component" value="Unplaced"/>
</dbReference>
<dbReference type="AlphaFoldDB" id="A0A8D0HJ99"/>
<sequence length="142" mass="16548">VLQHGQGPLRAERGLERCEKRVEGGGERGGAGRPRGPWKLGGPPRWYHTSEPPRPKSVDRWTEKRALFGVYDNIGILGNFQIHPKELIRGPKWLRGFRGNELQRCIRKMKMVGDNMFEDDYKNLTKRIKFLSKRFNRTGKHR</sequence>
<keyword evidence="3" id="KW-0809">Transit peptide</keyword>
<dbReference type="GO" id="GO:0003735">
    <property type="term" value="F:structural constituent of ribosome"/>
    <property type="evidence" value="ECO:0007669"/>
    <property type="project" value="Ensembl"/>
</dbReference>
<organism evidence="10 11">
    <name type="scientific">Sphenodon punctatus</name>
    <name type="common">Tuatara</name>
    <name type="synonym">Hatteria punctata</name>
    <dbReference type="NCBI Taxonomy" id="8508"/>
    <lineage>
        <taxon>Eukaryota</taxon>
        <taxon>Metazoa</taxon>
        <taxon>Chordata</taxon>
        <taxon>Craniata</taxon>
        <taxon>Vertebrata</taxon>
        <taxon>Euteleostomi</taxon>
        <taxon>Lepidosauria</taxon>
        <taxon>Sphenodontia</taxon>
        <taxon>Sphenodontidae</taxon>
        <taxon>Sphenodon</taxon>
    </lineage>
</organism>
<dbReference type="PANTHER" id="PTHR13409">
    <property type="entry name" value="MITOCHONDRIAL 39S RIBOSOMAL PROTEIN L51"/>
    <property type="match status" value="1"/>
</dbReference>
<dbReference type="InterPro" id="IPR019373">
    <property type="entry name" value="Ribosomal_mL51"/>
</dbReference>
<keyword evidence="5" id="KW-0496">Mitochondrion</keyword>
<dbReference type="OMA" id="LIIAPCW"/>
<dbReference type="PANTHER" id="PTHR13409:SF0">
    <property type="entry name" value="LARGE RIBOSOMAL SUBUNIT PROTEIN ML51"/>
    <property type="match status" value="1"/>
</dbReference>
<evidence type="ECO:0000256" key="2">
    <source>
        <dbReference type="ARBA" id="ARBA00010972"/>
    </source>
</evidence>
<accession>A0A8D0HJ99</accession>
<protein>
    <recommendedName>
        <fullName evidence="7">Large ribosomal subunit protein mL51</fullName>
    </recommendedName>
    <alternativeName>
        <fullName evidence="8">39S ribosomal protein L51, mitochondrial</fullName>
    </alternativeName>
</protein>
<dbReference type="GO" id="GO:0006412">
    <property type="term" value="P:translation"/>
    <property type="evidence" value="ECO:0007669"/>
    <property type="project" value="Ensembl"/>
</dbReference>
<evidence type="ECO:0000256" key="6">
    <source>
        <dbReference type="ARBA" id="ARBA00023274"/>
    </source>
</evidence>
<keyword evidence="11" id="KW-1185">Reference proteome</keyword>
<evidence type="ECO:0000256" key="8">
    <source>
        <dbReference type="ARBA" id="ARBA00035419"/>
    </source>
</evidence>
<gene>
    <name evidence="10" type="primary">MRPL51</name>
</gene>
<reference evidence="10" key="2">
    <citation type="submission" date="2025-09" db="UniProtKB">
        <authorList>
            <consortium name="Ensembl"/>
        </authorList>
    </citation>
    <scope>IDENTIFICATION</scope>
</reference>